<evidence type="ECO:0000313" key="1">
    <source>
        <dbReference type="EMBL" id="PTU19139.1"/>
    </source>
</evidence>
<gene>
    <name evidence="1" type="ORF">P175DRAFT_0440707</name>
</gene>
<sequence length="153" mass="17574">PASGLSTAERTGSPIFHFLWSYVLKDEEERLITRSPLMSLAVTKIKRPSVLLLVVVEYHPRCPKLKDYYITSSKVLQGRGYQRGDDDQYREGLDSFHDLVREASMMSLLNPHLALENTTHYLIRSLLVSRTWQEMLDTLILVTGRLRRIGQSA</sequence>
<dbReference type="AlphaFoldDB" id="A0A2T5LS77"/>
<dbReference type="EMBL" id="MSFN02000006">
    <property type="protein sequence ID" value="PTU19139.1"/>
    <property type="molecule type" value="Genomic_DNA"/>
</dbReference>
<dbReference type="Proteomes" id="UP000244073">
    <property type="component" value="Unassembled WGS sequence"/>
</dbReference>
<dbReference type="VEuPathDB" id="FungiDB:P175DRAFT_0440707"/>
<organism evidence="1 2">
    <name type="scientific">Aspergillus ochraceoroseus IBT 24754</name>
    <dbReference type="NCBI Taxonomy" id="1392256"/>
    <lineage>
        <taxon>Eukaryota</taxon>
        <taxon>Fungi</taxon>
        <taxon>Dikarya</taxon>
        <taxon>Ascomycota</taxon>
        <taxon>Pezizomycotina</taxon>
        <taxon>Eurotiomycetes</taxon>
        <taxon>Eurotiomycetidae</taxon>
        <taxon>Eurotiales</taxon>
        <taxon>Aspergillaceae</taxon>
        <taxon>Aspergillus</taxon>
        <taxon>Aspergillus subgen. Nidulantes</taxon>
    </lineage>
</organism>
<comment type="caution">
    <text evidence="1">The sequence shown here is derived from an EMBL/GenBank/DDBJ whole genome shotgun (WGS) entry which is preliminary data.</text>
</comment>
<proteinExistence type="predicted"/>
<dbReference type="OrthoDB" id="4504314at2759"/>
<evidence type="ECO:0000313" key="2">
    <source>
        <dbReference type="Proteomes" id="UP000244073"/>
    </source>
</evidence>
<accession>A0A2T5LS77</accession>
<feature type="non-terminal residue" evidence="1">
    <location>
        <position position="1"/>
    </location>
</feature>
<protein>
    <submittedName>
        <fullName evidence="1">Uncharacterized protein</fullName>
    </submittedName>
</protein>
<reference evidence="1 2" key="1">
    <citation type="journal article" date="2018" name="Proc. Natl. Acad. Sci. U.S.A.">
        <title>Linking secondary metabolites to gene clusters through genome sequencing of six diverse Aspergillus species.</title>
        <authorList>
            <person name="Kaerboelling I."/>
            <person name="Vesth T.C."/>
            <person name="Frisvad J.C."/>
            <person name="Nybo J.L."/>
            <person name="Theobald S."/>
            <person name="Kuo A."/>
            <person name="Bowyer P."/>
            <person name="Matsuda Y."/>
            <person name="Mondo S."/>
            <person name="Lyhne E.K."/>
            <person name="Kogle M.E."/>
            <person name="Clum A."/>
            <person name="Lipzen A."/>
            <person name="Salamov A."/>
            <person name="Ngan C.Y."/>
            <person name="Daum C."/>
            <person name="Chiniquy J."/>
            <person name="Barry K."/>
            <person name="LaButti K."/>
            <person name="Haridas S."/>
            <person name="Simmons B.A."/>
            <person name="Magnuson J.K."/>
            <person name="Mortensen U.H."/>
            <person name="Larsen T.O."/>
            <person name="Grigoriev I.V."/>
            <person name="Baker S.E."/>
            <person name="Andersen M.R."/>
        </authorList>
    </citation>
    <scope>NUCLEOTIDE SEQUENCE [LARGE SCALE GENOMIC DNA]</scope>
    <source>
        <strain evidence="1 2">IBT 24754</strain>
    </source>
</reference>
<name>A0A2T5LS77_9EURO</name>